<dbReference type="OrthoDB" id="232498at2"/>
<dbReference type="InterPro" id="IPR011990">
    <property type="entry name" value="TPR-like_helical_dom_sf"/>
</dbReference>
<gene>
    <name evidence="3" type="ORF">NIES4072_58090</name>
</gene>
<organism evidence="3 4">
    <name type="scientific">Nostoc commune NIES-4072</name>
    <dbReference type="NCBI Taxonomy" id="2005467"/>
    <lineage>
        <taxon>Bacteria</taxon>
        <taxon>Bacillati</taxon>
        <taxon>Cyanobacteriota</taxon>
        <taxon>Cyanophyceae</taxon>
        <taxon>Nostocales</taxon>
        <taxon>Nostocaceae</taxon>
        <taxon>Nostoc</taxon>
    </lineage>
</organism>
<proteinExistence type="inferred from homology"/>
<reference evidence="3 4" key="1">
    <citation type="submission" date="2017-06" db="EMBL/GenBank/DDBJ databases">
        <title>Genome sequencing of cyanobaciteial culture collection at National Institute for Environmental Studies (NIES).</title>
        <authorList>
            <person name="Hirose Y."/>
            <person name="Shimura Y."/>
            <person name="Fujisawa T."/>
            <person name="Nakamura Y."/>
            <person name="Kawachi M."/>
        </authorList>
    </citation>
    <scope>NUCLEOTIDE SEQUENCE [LARGE SCALE GENOMIC DNA]</scope>
    <source>
        <strain evidence="3 4">NIES-4072</strain>
    </source>
</reference>
<evidence type="ECO:0000256" key="1">
    <source>
        <dbReference type="ARBA" id="ARBA00007100"/>
    </source>
</evidence>
<sequence length="274" mass="32001">MNFSSARQYFYQEIQQSDEHIDLAKAALYIAQEEYPKLDPEEYLNALDTMAWELQERLPDSRYPLRMVQSINQYLYEDLKFSGNKVDYYDPRNSFFNDVIDRRLGIPISLALVYLEVARRIDFPMVGVGMPGHFLIRPDIPDIEIFVDAFNGGEIIFAQDCEERLSQLYQQPVTLQPEFLAVVSNRQFLARMLTNLKFIYLKQQELEKTLAAVERILLLFPGLTLELRDRGLIYYQLGYYPQAVDDLQNYLAKVPDAQDASVIRRLLTELGKEE</sequence>
<dbReference type="Pfam" id="PF13369">
    <property type="entry name" value="Transglut_core2"/>
    <property type="match status" value="1"/>
</dbReference>
<dbReference type="AlphaFoldDB" id="A0A2R5G0V5"/>
<dbReference type="PANTHER" id="PTHR31350:SF21">
    <property type="entry name" value="F-BOX ONLY PROTEIN 21"/>
    <property type="match status" value="1"/>
</dbReference>
<evidence type="ECO:0000313" key="3">
    <source>
        <dbReference type="EMBL" id="GBG22103.1"/>
    </source>
</evidence>
<keyword evidence="4" id="KW-1185">Reference proteome</keyword>
<protein>
    <recommendedName>
        <fullName evidence="2">Protein SirB1 N-terminal domain-containing protein</fullName>
    </recommendedName>
</protein>
<comment type="caution">
    <text evidence="3">The sequence shown here is derived from an EMBL/GenBank/DDBJ whole genome shotgun (WGS) entry which is preliminary data.</text>
</comment>
<accession>A0A2R5G0V5</accession>
<dbReference type="SUPFAM" id="SSF48452">
    <property type="entry name" value="TPR-like"/>
    <property type="match status" value="1"/>
</dbReference>
<evidence type="ECO:0000259" key="2">
    <source>
        <dbReference type="Pfam" id="PF13369"/>
    </source>
</evidence>
<dbReference type="PANTHER" id="PTHR31350">
    <property type="entry name" value="SI:DKEY-261L7.2"/>
    <property type="match status" value="1"/>
</dbReference>
<dbReference type="Pfam" id="PF13371">
    <property type="entry name" value="TPR_9"/>
    <property type="match status" value="1"/>
</dbReference>
<dbReference type="EMBL" id="BDUD01000001">
    <property type="protein sequence ID" value="GBG22103.1"/>
    <property type="molecule type" value="Genomic_DNA"/>
</dbReference>
<dbReference type="Gene3D" id="1.25.40.10">
    <property type="entry name" value="Tetratricopeptide repeat domain"/>
    <property type="match status" value="1"/>
</dbReference>
<dbReference type="Proteomes" id="UP000245124">
    <property type="component" value="Unassembled WGS sequence"/>
</dbReference>
<name>A0A2R5G0V5_NOSCO</name>
<dbReference type="InterPro" id="IPR032698">
    <property type="entry name" value="SirB1_N"/>
</dbReference>
<evidence type="ECO:0000313" key="4">
    <source>
        <dbReference type="Proteomes" id="UP000245124"/>
    </source>
</evidence>
<comment type="similarity">
    <text evidence="1">Belongs to the UPF0162 family.</text>
</comment>
<dbReference type="RefSeq" id="WP_109011897.1">
    <property type="nucleotide sequence ID" value="NZ_BDUD01000001.1"/>
</dbReference>
<feature type="domain" description="Protein SirB1 N-terminal" evidence="2">
    <location>
        <begin position="42"/>
        <end position="193"/>
    </location>
</feature>